<dbReference type="SUPFAM" id="SSF53098">
    <property type="entry name" value="Ribonuclease H-like"/>
    <property type="match status" value="1"/>
</dbReference>
<dbReference type="OrthoDB" id="6140187at2"/>
<gene>
    <name evidence="2" type="ORF">FGL86_00440</name>
</gene>
<dbReference type="PANTHER" id="PTHR35404">
    <property type="entry name" value="TRANSPOSASE OF TN10"/>
    <property type="match status" value="1"/>
</dbReference>
<keyword evidence="1" id="KW-0472">Membrane</keyword>
<evidence type="ECO:0000313" key="2">
    <source>
        <dbReference type="EMBL" id="QEA37683.1"/>
    </source>
</evidence>
<keyword evidence="1" id="KW-0812">Transmembrane</keyword>
<feature type="transmembrane region" description="Helical" evidence="1">
    <location>
        <begin position="55"/>
        <end position="74"/>
    </location>
</feature>
<keyword evidence="1" id="KW-1133">Transmembrane helix</keyword>
<dbReference type="EMBL" id="CP042382">
    <property type="protein sequence ID" value="QEA37683.1"/>
    <property type="molecule type" value="Genomic_DNA"/>
</dbReference>
<protein>
    <submittedName>
        <fullName evidence="2">Transposase</fullName>
    </submittedName>
</protein>
<dbReference type="AlphaFoldDB" id="A0A5B8SRB4"/>
<evidence type="ECO:0000256" key="1">
    <source>
        <dbReference type="SAM" id="Phobius"/>
    </source>
</evidence>
<dbReference type="Proteomes" id="UP000321272">
    <property type="component" value="Chromosome"/>
</dbReference>
<accession>A0A5B8SRB4</accession>
<dbReference type="PANTHER" id="PTHR35404:SF8">
    <property type="entry name" value="TRANSPOSASE OF TN10"/>
    <property type="match status" value="1"/>
</dbReference>
<proteinExistence type="predicted"/>
<organism evidence="2 3">
    <name type="scientific">Pistricoccus aurantiacus</name>
    <dbReference type="NCBI Taxonomy" id="1883414"/>
    <lineage>
        <taxon>Bacteria</taxon>
        <taxon>Pseudomonadati</taxon>
        <taxon>Pseudomonadota</taxon>
        <taxon>Gammaproteobacteria</taxon>
        <taxon>Oceanospirillales</taxon>
        <taxon>Halomonadaceae</taxon>
        <taxon>Pistricoccus</taxon>
    </lineage>
</organism>
<keyword evidence="3" id="KW-1185">Reference proteome</keyword>
<reference evidence="2 3" key="1">
    <citation type="submission" date="2019-06" db="EMBL/GenBank/DDBJ databases">
        <title>Genome analyses of bacteria isolated from kimchi.</title>
        <authorList>
            <person name="Lee S."/>
            <person name="Ahn S."/>
            <person name="Roh S."/>
        </authorList>
    </citation>
    <scope>NUCLEOTIDE SEQUENCE [LARGE SCALE GENOMIC DNA]</scope>
    <source>
        <strain evidence="2 3">CBA4606</strain>
    </source>
</reference>
<dbReference type="RefSeq" id="WP_147182751.1">
    <property type="nucleotide sequence ID" value="NZ_CP042382.1"/>
</dbReference>
<evidence type="ECO:0000313" key="3">
    <source>
        <dbReference type="Proteomes" id="UP000321272"/>
    </source>
</evidence>
<dbReference type="InterPro" id="IPR012337">
    <property type="entry name" value="RNaseH-like_sf"/>
</dbReference>
<dbReference type="KEGG" id="paur:FGL86_00440"/>
<sequence length="79" mass="8883">MLISNLPERSTLADKVVASYRQRMQIDEGFRDIKSPLFGLGFGMHQSRQGKRIEILLLIAMLANVVMMVAGLYVRDSGQ</sequence>
<name>A0A5B8SRB4_9GAMM</name>